<protein>
    <recommendedName>
        <fullName evidence="3">DNA2/NAM7 helicase helicase domain-containing protein</fullName>
    </recommendedName>
</protein>
<dbReference type="Gene3D" id="3.40.50.300">
    <property type="entry name" value="P-loop containing nucleotide triphosphate hydrolases"/>
    <property type="match status" value="1"/>
</dbReference>
<reference evidence="1" key="1">
    <citation type="journal article" date="2014" name="Nat. Commun.">
        <title>The rainbow trout genome provides novel insights into evolution after whole-genome duplication in vertebrates.</title>
        <authorList>
            <person name="Berthelot C."/>
            <person name="Brunet F."/>
            <person name="Chalopin D."/>
            <person name="Juanchich A."/>
            <person name="Bernard M."/>
            <person name="Noel B."/>
            <person name="Bento P."/>
            <person name="Da Silva C."/>
            <person name="Labadie K."/>
            <person name="Alberti A."/>
            <person name="Aury J.M."/>
            <person name="Louis A."/>
            <person name="Dehais P."/>
            <person name="Bardou P."/>
            <person name="Montfort J."/>
            <person name="Klopp C."/>
            <person name="Cabau C."/>
            <person name="Gaspin C."/>
            <person name="Thorgaard G.H."/>
            <person name="Boussaha M."/>
            <person name="Quillet E."/>
            <person name="Guyomard R."/>
            <person name="Galiana D."/>
            <person name="Bobe J."/>
            <person name="Volff J.N."/>
            <person name="Genet C."/>
            <person name="Wincker P."/>
            <person name="Jaillon O."/>
            <person name="Roest Crollius H."/>
            <person name="Guiguen Y."/>
        </authorList>
    </citation>
    <scope>NUCLEOTIDE SEQUENCE [LARGE SCALE GENOMIC DNA]</scope>
</reference>
<dbReference type="AlphaFoldDB" id="A0A060WWZ7"/>
<evidence type="ECO:0000313" key="2">
    <source>
        <dbReference type="Proteomes" id="UP000193380"/>
    </source>
</evidence>
<dbReference type="Proteomes" id="UP000193380">
    <property type="component" value="Unassembled WGS sequence"/>
</dbReference>
<evidence type="ECO:0008006" key="3">
    <source>
        <dbReference type="Google" id="ProtNLM"/>
    </source>
</evidence>
<evidence type="ECO:0000313" key="1">
    <source>
        <dbReference type="EMBL" id="CDQ71701.1"/>
    </source>
</evidence>
<name>A0A060WWZ7_ONCMY</name>
<dbReference type="InterPro" id="IPR027417">
    <property type="entry name" value="P-loop_NTPase"/>
</dbReference>
<organism evidence="1 2">
    <name type="scientific">Oncorhynchus mykiss</name>
    <name type="common">Rainbow trout</name>
    <name type="synonym">Salmo gairdneri</name>
    <dbReference type="NCBI Taxonomy" id="8022"/>
    <lineage>
        <taxon>Eukaryota</taxon>
        <taxon>Metazoa</taxon>
        <taxon>Chordata</taxon>
        <taxon>Craniata</taxon>
        <taxon>Vertebrata</taxon>
        <taxon>Euteleostomi</taxon>
        <taxon>Actinopterygii</taxon>
        <taxon>Neopterygii</taxon>
        <taxon>Teleostei</taxon>
        <taxon>Protacanthopterygii</taxon>
        <taxon>Salmoniformes</taxon>
        <taxon>Salmonidae</taxon>
        <taxon>Salmoninae</taxon>
        <taxon>Oncorhynchus</taxon>
    </lineage>
</organism>
<accession>A0A060WWZ7</accession>
<dbReference type="SUPFAM" id="SSF52540">
    <property type="entry name" value="P-loop containing nucleoside triphosphate hydrolases"/>
    <property type="match status" value="1"/>
</dbReference>
<dbReference type="STRING" id="8022.A0A060WWZ7"/>
<sequence length="179" mass="20551">MVISVPRVCGPLLFKRQTVFTPFVYFLSRTQRTVTAGWKRWIMIGDHQQLPPVIKIMAFQKYSNMEQSLFTRFVHLGVPTVDLDDQGRARASLCNLYNCRNKQLENLPHLQLLPQFQAPNPGLTFNFQLLNVEDFNGVGESEPKPYFYQKLGEAEYGSVHVHASAGLPCQQDQHPHHLQ</sequence>
<reference evidence="1" key="2">
    <citation type="submission" date="2014-03" db="EMBL/GenBank/DDBJ databases">
        <authorList>
            <person name="Genoscope - CEA"/>
        </authorList>
    </citation>
    <scope>NUCLEOTIDE SEQUENCE</scope>
</reference>
<dbReference type="PaxDb" id="8022-A0A060WWZ7"/>
<proteinExistence type="predicted"/>
<gene>
    <name evidence="1" type="ORF">GSONMT00030151001</name>
</gene>
<dbReference type="EMBL" id="FR904785">
    <property type="protein sequence ID" value="CDQ71701.1"/>
    <property type="molecule type" value="Genomic_DNA"/>
</dbReference>